<dbReference type="AlphaFoldDB" id="A0AAN8Q097"/>
<comment type="caution">
    <text evidence="3">The sequence shown here is derived from an EMBL/GenBank/DDBJ whole genome shotgun (WGS) entry which is preliminary data.</text>
</comment>
<dbReference type="InterPro" id="IPR057626">
    <property type="entry name" value="S-S_Temptin"/>
</dbReference>
<protein>
    <recommendedName>
        <fullName evidence="2">Temptin Cys/Cys disulfide domain-containing protein</fullName>
    </recommendedName>
</protein>
<dbReference type="Pfam" id="PF24784">
    <property type="entry name" value="Temptin_C"/>
    <property type="match status" value="1"/>
</dbReference>
<organism evidence="3 4">
    <name type="scientific">Patella caerulea</name>
    <name type="common">Rayed Mediterranean limpet</name>
    <dbReference type="NCBI Taxonomy" id="87958"/>
    <lineage>
        <taxon>Eukaryota</taxon>
        <taxon>Metazoa</taxon>
        <taxon>Spiralia</taxon>
        <taxon>Lophotrochozoa</taxon>
        <taxon>Mollusca</taxon>
        <taxon>Gastropoda</taxon>
        <taxon>Patellogastropoda</taxon>
        <taxon>Patelloidea</taxon>
        <taxon>Patellidae</taxon>
        <taxon>Patella</taxon>
    </lineage>
</organism>
<reference evidence="3 4" key="1">
    <citation type="submission" date="2024-01" db="EMBL/GenBank/DDBJ databases">
        <title>The genome of the rayed Mediterranean limpet Patella caerulea (Linnaeus, 1758).</title>
        <authorList>
            <person name="Anh-Thu Weber A."/>
            <person name="Halstead-Nussloch G."/>
        </authorList>
    </citation>
    <scope>NUCLEOTIDE SEQUENCE [LARGE SCALE GENOMIC DNA]</scope>
    <source>
        <strain evidence="3">AATW-2023a</strain>
        <tissue evidence="3">Whole specimen</tissue>
    </source>
</reference>
<evidence type="ECO:0000313" key="3">
    <source>
        <dbReference type="EMBL" id="KAK6187724.1"/>
    </source>
</evidence>
<keyword evidence="1" id="KW-0732">Signal</keyword>
<feature type="chain" id="PRO_5042961740" description="Temptin Cys/Cys disulfide domain-containing protein" evidence="1">
    <location>
        <begin position="22"/>
        <end position="133"/>
    </location>
</feature>
<dbReference type="PANTHER" id="PTHR34737:SF2">
    <property type="entry name" value="EF-HAND DOMAIN-CONTAINING PROTEIN"/>
    <property type="match status" value="1"/>
</dbReference>
<sequence length="133" mass="14428">MNTLMFIAVIVVPFISLRVNAFGRLRELIPNGFSVKNPCSMVGNIWAGVGHRSVNGGGELNSFGQAFDRAGGEWTVELCKEDSDDDGLTNGEELGDPYCDWSKGEPVYSEAQGHPGICQPVGSPNCQHQRLRC</sequence>
<dbReference type="EMBL" id="JAZGQO010000004">
    <property type="protein sequence ID" value="KAK6187724.1"/>
    <property type="molecule type" value="Genomic_DNA"/>
</dbReference>
<dbReference type="Proteomes" id="UP001347796">
    <property type="component" value="Unassembled WGS sequence"/>
</dbReference>
<name>A0AAN8Q097_PATCE</name>
<feature type="signal peptide" evidence="1">
    <location>
        <begin position="1"/>
        <end position="21"/>
    </location>
</feature>
<evidence type="ECO:0000259" key="2">
    <source>
        <dbReference type="Pfam" id="PF24784"/>
    </source>
</evidence>
<keyword evidence="4" id="KW-1185">Reference proteome</keyword>
<proteinExistence type="predicted"/>
<accession>A0AAN8Q097</accession>
<gene>
    <name evidence="3" type="ORF">SNE40_005684</name>
</gene>
<evidence type="ECO:0000256" key="1">
    <source>
        <dbReference type="SAM" id="SignalP"/>
    </source>
</evidence>
<dbReference type="InterPro" id="IPR055313">
    <property type="entry name" value="Temptin-like"/>
</dbReference>
<evidence type="ECO:0000313" key="4">
    <source>
        <dbReference type="Proteomes" id="UP001347796"/>
    </source>
</evidence>
<dbReference type="PANTHER" id="PTHR34737">
    <property type="entry name" value="EF-HAND DOMAIN-CONTAINING PROTEIN"/>
    <property type="match status" value="1"/>
</dbReference>
<feature type="domain" description="Temptin Cys/Cys disulfide" evidence="2">
    <location>
        <begin position="20"/>
        <end position="117"/>
    </location>
</feature>